<evidence type="ECO:0000256" key="6">
    <source>
        <dbReference type="ARBA" id="ARBA00023239"/>
    </source>
</evidence>
<dbReference type="PANTHER" id="PTHR43000">
    <property type="entry name" value="DTDP-D-GLUCOSE 4,6-DEHYDRATASE-RELATED"/>
    <property type="match status" value="1"/>
</dbReference>
<accession>A0A1G2I5X0</accession>
<dbReference type="Gene3D" id="3.90.25.10">
    <property type="entry name" value="UDP-galactose 4-epimerase, domain 1"/>
    <property type="match status" value="1"/>
</dbReference>
<dbReference type="NCBIfam" id="TIGR01181">
    <property type="entry name" value="dTDP_gluc_dehyt"/>
    <property type="match status" value="1"/>
</dbReference>
<evidence type="ECO:0000256" key="2">
    <source>
        <dbReference type="ARBA" id="ARBA00001911"/>
    </source>
</evidence>
<evidence type="ECO:0000313" key="10">
    <source>
        <dbReference type="Proteomes" id="UP000178820"/>
    </source>
</evidence>
<comment type="caution">
    <text evidence="9">The sequence shown here is derived from an EMBL/GenBank/DDBJ whole genome shotgun (WGS) entry which is preliminary data.</text>
</comment>
<dbReference type="GO" id="GO:0009225">
    <property type="term" value="P:nucleotide-sugar metabolic process"/>
    <property type="evidence" value="ECO:0007669"/>
    <property type="project" value="InterPro"/>
</dbReference>
<dbReference type="EMBL" id="MHOT01000001">
    <property type="protein sequence ID" value="OGZ69891.1"/>
    <property type="molecule type" value="Genomic_DNA"/>
</dbReference>
<dbReference type="CDD" id="cd05246">
    <property type="entry name" value="dTDP_GD_SDR_e"/>
    <property type="match status" value="1"/>
</dbReference>
<keyword evidence="5" id="KW-0520">NAD</keyword>
<dbReference type="Pfam" id="PF16363">
    <property type="entry name" value="GDP_Man_Dehyd"/>
    <property type="match status" value="1"/>
</dbReference>
<protein>
    <recommendedName>
        <fullName evidence="4 7">dTDP-glucose 4,6-dehydratase</fullName>
        <ecNumber evidence="4 7">4.2.1.46</ecNumber>
    </recommendedName>
</protein>
<dbReference type="AlphaFoldDB" id="A0A1G2I5X0"/>
<comment type="cofactor">
    <cofactor evidence="2 7">
        <name>NAD(+)</name>
        <dbReference type="ChEBI" id="CHEBI:57540"/>
    </cofactor>
</comment>
<comment type="similarity">
    <text evidence="3 7">Belongs to the NAD(P)-dependent epimerase/dehydratase family. dTDP-glucose dehydratase subfamily.</text>
</comment>
<dbReference type="InterPro" id="IPR016040">
    <property type="entry name" value="NAD(P)-bd_dom"/>
</dbReference>
<sequence length="344" mass="39730">MNDNESAGNKTVLVTGGAGFIGSNFIKYWLGKYPDDTVINYDALTYAGNLENLTGVERNSNYKFIKGDITDYKTVRRALEGIDWVVNFAAESHNDRAIMDPGIFVKTNVLGTQILLEAVKDANIKRFHHISTCEVFGDMELDEKKMFKETDPYAPKTPYNASKAASNHIVMAYYHTYHLPVTISHCANNYGPYQFPEKIIPLFVTNALENKPLPLFKSSQNRREWIHVLDHCGAIDIILRDGKIGESYNIGTLVEKSIEEIADIVLNILHKPHTLKTYVPDRPQHDKRYLLDPEKITRELEWSPKIKFEDGIRETILWYTQNEPWWKKIKTGEYLEYYKKQYNI</sequence>
<keyword evidence="6 7" id="KW-0456">Lyase</keyword>
<dbReference type="Proteomes" id="UP000178820">
    <property type="component" value="Unassembled WGS sequence"/>
</dbReference>
<dbReference type="FunFam" id="3.40.50.720:FF:000304">
    <property type="entry name" value="UDP-glucose 4,6-dehydratase"/>
    <property type="match status" value="1"/>
</dbReference>
<comment type="catalytic activity">
    <reaction evidence="1 7">
        <text>dTDP-alpha-D-glucose = dTDP-4-dehydro-6-deoxy-alpha-D-glucose + H2O</text>
        <dbReference type="Rhea" id="RHEA:17221"/>
        <dbReference type="ChEBI" id="CHEBI:15377"/>
        <dbReference type="ChEBI" id="CHEBI:57477"/>
        <dbReference type="ChEBI" id="CHEBI:57649"/>
        <dbReference type="EC" id="4.2.1.46"/>
    </reaction>
</comment>
<dbReference type="STRING" id="1802207.A3D44_03055"/>
<evidence type="ECO:0000256" key="5">
    <source>
        <dbReference type="ARBA" id="ARBA00023027"/>
    </source>
</evidence>
<evidence type="ECO:0000256" key="7">
    <source>
        <dbReference type="RuleBase" id="RU004473"/>
    </source>
</evidence>
<organism evidence="9 10">
    <name type="scientific">Candidatus Staskawiczbacteria bacterium RIFCSPHIGHO2_02_FULL_42_22</name>
    <dbReference type="NCBI Taxonomy" id="1802207"/>
    <lineage>
        <taxon>Bacteria</taxon>
        <taxon>Candidatus Staskawicziibacteriota</taxon>
    </lineage>
</organism>
<name>A0A1G2I5X0_9BACT</name>
<dbReference type="Gene3D" id="3.40.50.720">
    <property type="entry name" value="NAD(P)-binding Rossmann-like Domain"/>
    <property type="match status" value="1"/>
</dbReference>
<evidence type="ECO:0000256" key="1">
    <source>
        <dbReference type="ARBA" id="ARBA00001539"/>
    </source>
</evidence>
<proteinExistence type="inferred from homology"/>
<dbReference type="InterPro" id="IPR005888">
    <property type="entry name" value="dTDP_Gluc_deHydtase"/>
</dbReference>
<evidence type="ECO:0000313" key="9">
    <source>
        <dbReference type="EMBL" id="OGZ69891.1"/>
    </source>
</evidence>
<dbReference type="GO" id="GO:0008460">
    <property type="term" value="F:dTDP-glucose 4,6-dehydratase activity"/>
    <property type="evidence" value="ECO:0007669"/>
    <property type="project" value="UniProtKB-EC"/>
</dbReference>
<reference evidence="9 10" key="1">
    <citation type="journal article" date="2016" name="Nat. Commun.">
        <title>Thousands of microbial genomes shed light on interconnected biogeochemical processes in an aquifer system.</title>
        <authorList>
            <person name="Anantharaman K."/>
            <person name="Brown C.T."/>
            <person name="Hug L.A."/>
            <person name="Sharon I."/>
            <person name="Castelle C.J."/>
            <person name="Probst A.J."/>
            <person name="Thomas B.C."/>
            <person name="Singh A."/>
            <person name="Wilkins M.J."/>
            <person name="Karaoz U."/>
            <person name="Brodie E.L."/>
            <person name="Williams K.H."/>
            <person name="Hubbard S.S."/>
            <person name="Banfield J.F."/>
        </authorList>
    </citation>
    <scope>NUCLEOTIDE SEQUENCE [LARGE SCALE GENOMIC DNA]</scope>
</reference>
<feature type="domain" description="NAD(P)-binding" evidence="8">
    <location>
        <begin position="13"/>
        <end position="315"/>
    </location>
</feature>
<gene>
    <name evidence="9" type="ORF">A3D44_03055</name>
</gene>
<evidence type="ECO:0000256" key="4">
    <source>
        <dbReference type="ARBA" id="ARBA00011990"/>
    </source>
</evidence>
<evidence type="ECO:0000256" key="3">
    <source>
        <dbReference type="ARBA" id="ARBA00008178"/>
    </source>
</evidence>
<dbReference type="SUPFAM" id="SSF51735">
    <property type="entry name" value="NAD(P)-binding Rossmann-fold domains"/>
    <property type="match status" value="1"/>
</dbReference>
<evidence type="ECO:0000259" key="8">
    <source>
        <dbReference type="Pfam" id="PF16363"/>
    </source>
</evidence>
<dbReference type="InterPro" id="IPR036291">
    <property type="entry name" value="NAD(P)-bd_dom_sf"/>
</dbReference>
<dbReference type="EC" id="4.2.1.46" evidence="4 7"/>